<dbReference type="GO" id="GO:0003676">
    <property type="term" value="F:nucleic acid binding"/>
    <property type="evidence" value="ECO:0007669"/>
    <property type="project" value="InterPro"/>
</dbReference>
<dbReference type="PANTHER" id="PTHR43542">
    <property type="entry name" value="METHYLTRANSFERASE"/>
    <property type="match status" value="1"/>
</dbReference>
<dbReference type="Pfam" id="PF03602">
    <property type="entry name" value="Cons_hypoth95"/>
    <property type="match status" value="1"/>
</dbReference>
<evidence type="ECO:0000313" key="3">
    <source>
        <dbReference type="EMBL" id="WOC33654.1"/>
    </source>
</evidence>
<dbReference type="EC" id="2.1.1.171" evidence="3"/>
<reference evidence="3 4" key="2">
    <citation type="submission" date="2024-06" db="EMBL/GenBank/DDBJ databases">
        <title>Caproicibacterium argilliputei sp. nov, a novel caproic acid producing anaerobic bacterium isolated from pit mud.</title>
        <authorList>
            <person name="Xia S."/>
        </authorList>
    </citation>
    <scope>NUCLEOTIDE SEQUENCE [LARGE SCALE GENOMIC DNA]</scope>
    <source>
        <strain evidence="3 4">ZCY20-5</strain>
    </source>
</reference>
<keyword evidence="1 3" id="KW-0489">Methyltransferase</keyword>
<protein>
    <submittedName>
        <fullName evidence="3">16S rRNA (Guanine(966)-N(2))-methyltransferase RsmD</fullName>
        <ecNumber evidence="3">2.1.1.171</ecNumber>
    </submittedName>
</protein>
<dbReference type="PIRSF" id="PIRSF004553">
    <property type="entry name" value="CHP00095"/>
    <property type="match status" value="1"/>
</dbReference>
<gene>
    <name evidence="3" type="primary">rsmD</name>
    <name evidence="3" type="ORF">PXC00_08265</name>
</gene>
<dbReference type="Gene3D" id="3.40.50.150">
    <property type="entry name" value="Vaccinia Virus protein VP39"/>
    <property type="match status" value="1"/>
</dbReference>
<keyword evidence="4" id="KW-1185">Reference proteome</keyword>
<dbReference type="EMBL" id="CP135996">
    <property type="protein sequence ID" value="WOC33654.1"/>
    <property type="molecule type" value="Genomic_DNA"/>
</dbReference>
<accession>A0AA97DBZ0</accession>
<name>A0AA97DBZ0_9FIRM</name>
<dbReference type="GO" id="GO:0052913">
    <property type="term" value="F:16S rRNA (guanine(966)-N(2))-methyltransferase activity"/>
    <property type="evidence" value="ECO:0007669"/>
    <property type="project" value="UniProtKB-EC"/>
</dbReference>
<dbReference type="InterPro" id="IPR004398">
    <property type="entry name" value="RNA_MeTrfase_RsmD"/>
</dbReference>
<organism evidence="3 4">
    <name type="scientific">Caproicibacterium argilliputei</name>
    <dbReference type="NCBI Taxonomy" id="3030016"/>
    <lineage>
        <taxon>Bacteria</taxon>
        <taxon>Bacillati</taxon>
        <taxon>Bacillota</taxon>
        <taxon>Clostridia</taxon>
        <taxon>Eubacteriales</taxon>
        <taxon>Oscillospiraceae</taxon>
        <taxon>Caproicibacterium</taxon>
    </lineage>
</organism>
<dbReference type="InterPro" id="IPR029063">
    <property type="entry name" value="SAM-dependent_MTases_sf"/>
</dbReference>
<dbReference type="NCBIfam" id="TIGR00095">
    <property type="entry name" value="16S rRNA (guanine(966)-N(2))-methyltransferase RsmD"/>
    <property type="match status" value="1"/>
</dbReference>
<dbReference type="CDD" id="cd02440">
    <property type="entry name" value="AdoMet_MTases"/>
    <property type="match status" value="1"/>
</dbReference>
<reference evidence="4" key="3">
    <citation type="submission" date="2024-06" db="EMBL/GenBank/DDBJ databases">
        <authorList>
            <person name="Zeng C."/>
        </authorList>
    </citation>
    <scope>NUCLEOTIDE SEQUENCE [LARGE SCALE GENOMIC DNA]</scope>
    <source>
        <strain evidence="4">ZCY20-5</strain>
    </source>
</reference>
<dbReference type="Proteomes" id="UP001300604">
    <property type="component" value="Chromosome"/>
</dbReference>
<dbReference type="KEGG" id="carl:PXC00_08265"/>
<evidence type="ECO:0000256" key="1">
    <source>
        <dbReference type="ARBA" id="ARBA00022603"/>
    </source>
</evidence>
<dbReference type="InterPro" id="IPR002052">
    <property type="entry name" value="DNA_methylase_N6_adenine_CS"/>
</dbReference>
<sequence length="190" mass="20903">MQRKEAESMRVITGTARGRRLLTREGSETRPTPERVKEAIFSMIQFQVEGRRVLDAFAGSGQLGIETLSRGAAHADFLDNSKESVDVIHKNLEATGLAGQAAVYQTDTLLFLQRGGARYDLCFLDPPYRTGLLEQALPLCAALMNPGGVILCEHPSDEALPETAGAFVRERAHRYGKIMVTTFVHKDVSK</sequence>
<evidence type="ECO:0000256" key="2">
    <source>
        <dbReference type="ARBA" id="ARBA00022679"/>
    </source>
</evidence>
<proteinExistence type="predicted"/>
<dbReference type="PROSITE" id="PS00092">
    <property type="entry name" value="N6_MTASE"/>
    <property type="match status" value="1"/>
</dbReference>
<reference evidence="4" key="1">
    <citation type="submission" date="2024-06" db="EMBL/GenBank/DDBJ databases">
        <title>Caproicibacterium argilliputei sp. nov, a novel caproic acid producing anaerobic bacterium isolated from pit mud.</title>
        <authorList>
            <person name="Zeng C."/>
        </authorList>
    </citation>
    <scope>NUCLEOTIDE SEQUENCE [LARGE SCALE GENOMIC DNA]</scope>
    <source>
        <strain evidence="4">ZCY20-5</strain>
    </source>
</reference>
<dbReference type="RefSeq" id="WP_275844065.1">
    <property type="nucleotide sequence ID" value="NZ_CP135996.1"/>
</dbReference>
<keyword evidence="2 3" id="KW-0808">Transferase</keyword>
<evidence type="ECO:0000313" key="4">
    <source>
        <dbReference type="Proteomes" id="UP001300604"/>
    </source>
</evidence>
<dbReference type="AlphaFoldDB" id="A0AA97DBZ0"/>
<dbReference type="PANTHER" id="PTHR43542:SF1">
    <property type="entry name" value="METHYLTRANSFERASE"/>
    <property type="match status" value="1"/>
</dbReference>
<dbReference type="SUPFAM" id="SSF53335">
    <property type="entry name" value="S-adenosyl-L-methionine-dependent methyltransferases"/>
    <property type="match status" value="1"/>
</dbReference>